<dbReference type="Pfam" id="PF13439">
    <property type="entry name" value="Glyco_transf_4"/>
    <property type="match status" value="1"/>
</dbReference>
<evidence type="ECO:0000256" key="1">
    <source>
        <dbReference type="ARBA" id="ARBA00022676"/>
    </source>
</evidence>
<comment type="caution">
    <text evidence="5">The sequence shown here is derived from an EMBL/GenBank/DDBJ whole genome shotgun (WGS) entry which is preliminary data.</text>
</comment>
<sequence>MNRVTPAPPRCEWHVLVDSVAEDNASAVLAVARSLCEQAGRRGVPAFLVVGTDQVEGRPDREGLLLPERTGLLHRAADAAAKTLLGRPFRWRDRIDPDAARSRPTHVYLHNQPWMAPVFRHRFPDAEIHVYAHNRLLQRVPLAAVRRLAAHWDGVVSVSRYLADDLAGRCGLDPRRLHVVHSGVEADAFAGAGAGPTSDVAFVGRMVPEKGVHVLVDALTRLRERGVVVRAELAGAAHLHVDGGPAAYERGLRRTVRERGLDVAFRGFLPPREVPAFLGSTRVVVVPSVWPEPFGLVALEGMASGAAVVCTRAGGLPEAVGDGAVLVEPGDADGLATAIAGLLADQALREQVAERGRAVVRSRTWARAYDDLTHAGTPVGRTA</sequence>
<keyword evidence="6" id="KW-1185">Reference proteome</keyword>
<protein>
    <submittedName>
        <fullName evidence="5">Glycosyltransferase family 4 protein</fullName>
    </submittedName>
</protein>
<proteinExistence type="predicted"/>
<dbReference type="CDD" id="cd03801">
    <property type="entry name" value="GT4_PimA-like"/>
    <property type="match status" value="1"/>
</dbReference>
<dbReference type="PANTHER" id="PTHR12526:SF510">
    <property type="entry name" value="D-INOSITOL 3-PHOSPHATE GLYCOSYLTRANSFERASE"/>
    <property type="match status" value="1"/>
</dbReference>
<evidence type="ECO:0000256" key="2">
    <source>
        <dbReference type="ARBA" id="ARBA00022679"/>
    </source>
</evidence>
<evidence type="ECO:0000313" key="6">
    <source>
        <dbReference type="Proteomes" id="UP000694300"/>
    </source>
</evidence>
<keyword evidence="1" id="KW-0328">Glycosyltransferase</keyword>
<gene>
    <name evidence="5" type="ORF">I4I82_08470</name>
</gene>
<evidence type="ECO:0000313" key="5">
    <source>
        <dbReference type="EMBL" id="MBW0127718.1"/>
    </source>
</evidence>
<evidence type="ECO:0000259" key="3">
    <source>
        <dbReference type="Pfam" id="PF00534"/>
    </source>
</evidence>
<dbReference type="RefSeq" id="WP_218590157.1">
    <property type="nucleotide sequence ID" value="NZ_JADQDE010000025.1"/>
</dbReference>
<evidence type="ECO:0000259" key="4">
    <source>
        <dbReference type="Pfam" id="PF13439"/>
    </source>
</evidence>
<feature type="domain" description="Glycosyltransferase subfamily 4-like N-terminal" evidence="4">
    <location>
        <begin position="31"/>
        <end position="187"/>
    </location>
</feature>
<reference evidence="5 6" key="1">
    <citation type="submission" date="2020-11" db="EMBL/GenBank/DDBJ databases">
        <title>Pseudonocardia abyssalis sp. nov. and Pseudonocardia oceani sp. nov., description and phylogenomic analysis of two novel actinomycetes isolated from the deep Southern Ocean.</title>
        <authorList>
            <person name="Parra J."/>
        </authorList>
    </citation>
    <scope>NUCLEOTIDE SEQUENCE [LARGE SCALE GENOMIC DNA]</scope>
    <source>
        <strain evidence="6">KRD185</strain>
    </source>
</reference>
<feature type="domain" description="Glycosyl transferase family 1" evidence="3">
    <location>
        <begin position="199"/>
        <end position="358"/>
    </location>
</feature>
<organism evidence="5 6">
    <name type="scientific">Pseudonocardia oceani</name>
    <dbReference type="NCBI Taxonomy" id="2792013"/>
    <lineage>
        <taxon>Bacteria</taxon>
        <taxon>Bacillati</taxon>
        <taxon>Actinomycetota</taxon>
        <taxon>Actinomycetes</taxon>
        <taxon>Pseudonocardiales</taxon>
        <taxon>Pseudonocardiaceae</taxon>
        <taxon>Pseudonocardia</taxon>
    </lineage>
</organism>
<dbReference type="InterPro" id="IPR028098">
    <property type="entry name" value="Glyco_trans_4-like_N"/>
</dbReference>
<dbReference type="EMBL" id="JADQDF010000001">
    <property type="protein sequence ID" value="MBW0127718.1"/>
    <property type="molecule type" value="Genomic_DNA"/>
</dbReference>
<dbReference type="Proteomes" id="UP000694300">
    <property type="component" value="Unassembled WGS sequence"/>
</dbReference>
<accession>A0ABS6U668</accession>
<dbReference type="Pfam" id="PF00534">
    <property type="entry name" value="Glycos_transf_1"/>
    <property type="match status" value="1"/>
</dbReference>
<name>A0ABS6U668_9PSEU</name>
<dbReference type="InterPro" id="IPR001296">
    <property type="entry name" value="Glyco_trans_1"/>
</dbReference>
<keyword evidence="2" id="KW-0808">Transferase</keyword>
<dbReference type="PANTHER" id="PTHR12526">
    <property type="entry name" value="GLYCOSYLTRANSFERASE"/>
    <property type="match status" value="1"/>
</dbReference>